<dbReference type="InterPro" id="IPR050660">
    <property type="entry name" value="NEK_Ser/Thr_kinase"/>
</dbReference>
<evidence type="ECO:0000256" key="4">
    <source>
        <dbReference type="ARBA" id="ARBA00022741"/>
    </source>
</evidence>
<dbReference type="Gene3D" id="1.10.510.10">
    <property type="entry name" value="Transferase(Phosphotransferase) domain 1"/>
    <property type="match status" value="1"/>
</dbReference>
<dbReference type="AlphaFoldDB" id="A0A2V1DJY3"/>
<dbReference type="Pfam" id="PF00069">
    <property type="entry name" value="Pkinase"/>
    <property type="match status" value="1"/>
</dbReference>
<comment type="catalytic activity">
    <reaction evidence="7">
        <text>L-threonyl-[protein] + ATP = O-phospho-L-threonyl-[protein] + ADP + H(+)</text>
        <dbReference type="Rhea" id="RHEA:46608"/>
        <dbReference type="Rhea" id="RHEA-COMP:11060"/>
        <dbReference type="Rhea" id="RHEA-COMP:11605"/>
        <dbReference type="ChEBI" id="CHEBI:15378"/>
        <dbReference type="ChEBI" id="CHEBI:30013"/>
        <dbReference type="ChEBI" id="CHEBI:30616"/>
        <dbReference type="ChEBI" id="CHEBI:61977"/>
        <dbReference type="ChEBI" id="CHEBI:456216"/>
        <dbReference type="EC" id="2.7.11.1"/>
    </reaction>
</comment>
<accession>A0A2V1DJY3</accession>
<evidence type="ECO:0000313" key="10">
    <source>
        <dbReference type="EMBL" id="PVH98430.1"/>
    </source>
</evidence>
<evidence type="ECO:0000259" key="9">
    <source>
        <dbReference type="PROSITE" id="PS50011"/>
    </source>
</evidence>
<keyword evidence="11" id="KW-1185">Reference proteome</keyword>
<protein>
    <recommendedName>
        <fullName evidence="1">non-specific serine/threonine protein kinase</fullName>
        <ecNumber evidence="1">2.7.11.1</ecNumber>
    </recommendedName>
</protein>
<keyword evidence="4" id="KW-0547">Nucleotide-binding</keyword>
<keyword evidence="2" id="KW-0723">Serine/threonine-protein kinase</keyword>
<dbReference type="SUPFAM" id="SSF56112">
    <property type="entry name" value="Protein kinase-like (PK-like)"/>
    <property type="match status" value="1"/>
</dbReference>
<organism evidence="10 11">
    <name type="scientific">Periconia macrospinosa</name>
    <dbReference type="NCBI Taxonomy" id="97972"/>
    <lineage>
        <taxon>Eukaryota</taxon>
        <taxon>Fungi</taxon>
        <taxon>Dikarya</taxon>
        <taxon>Ascomycota</taxon>
        <taxon>Pezizomycotina</taxon>
        <taxon>Dothideomycetes</taxon>
        <taxon>Pleosporomycetidae</taxon>
        <taxon>Pleosporales</taxon>
        <taxon>Massarineae</taxon>
        <taxon>Periconiaceae</taxon>
        <taxon>Periconia</taxon>
    </lineage>
</organism>
<proteinExistence type="predicted"/>
<reference evidence="10 11" key="1">
    <citation type="journal article" date="2018" name="Sci. Rep.">
        <title>Comparative genomics provides insights into the lifestyle and reveals functional heterogeneity of dark septate endophytic fungi.</title>
        <authorList>
            <person name="Knapp D.G."/>
            <person name="Nemeth J.B."/>
            <person name="Barry K."/>
            <person name="Hainaut M."/>
            <person name="Henrissat B."/>
            <person name="Johnson J."/>
            <person name="Kuo A."/>
            <person name="Lim J.H.P."/>
            <person name="Lipzen A."/>
            <person name="Nolan M."/>
            <person name="Ohm R.A."/>
            <person name="Tamas L."/>
            <person name="Grigoriev I.V."/>
            <person name="Spatafora J.W."/>
            <person name="Nagy L.G."/>
            <person name="Kovacs G.M."/>
        </authorList>
    </citation>
    <scope>NUCLEOTIDE SEQUENCE [LARGE SCALE GENOMIC DNA]</scope>
    <source>
        <strain evidence="10 11">DSE2036</strain>
    </source>
</reference>
<evidence type="ECO:0000256" key="3">
    <source>
        <dbReference type="ARBA" id="ARBA00022679"/>
    </source>
</evidence>
<evidence type="ECO:0000256" key="6">
    <source>
        <dbReference type="ARBA" id="ARBA00022840"/>
    </source>
</evidence>
<dbReference type="SMART" id="SM00220">
    <property type="entry name" value="S_TKc"/>
    <property type="match status" value="1"/>
</dbReference>
<evidence type="ECO:0000256" key="2">
    <source>
        <dbReference type="ARBA" id="ARBA00022527"/>
    </source>
</evidence>
<dbReference type="OrthoDB" id="310217at2759"/>
<gene>
    <name evidence="10" type="ORF">DM02DRAFT_46158</name>
</gene>
<dbReference type="GO" id="GO:0005634">
    <property type="term" value="C:nucleus"/>
    <property type="evidence" value="ECO:0007669"/>
    <property type="project" value="TreeGrafter"/>
</dbReference>
<dbReference type="GO" id="GO:0005524">
    <property type="term" value="F:ATP binding"/>
    <property type="evidence" value="ECO:0007669"/>
    <property type="project" value="UniProtKB-KW"/>
</dbReference>
<dbReference type="EC" id="2.7.11.1" evidence="1"/>
<dbReference type="Proteomes" id="UP000244855">
    <property type="component" value="Unassembled WGS sequence"/>
</dbReference>
<dbReference type="GO" id="GO:0004674">
    <property type="term" value="F:protein serine/threonine kinase activity"/>
    <property type="evidence" value="ECO:0007669"/>
    <property type="project" value="UniProtKB-KW"/>
</dbReference>
<keyword evidence="6" id="KW-0067">ATP-binding</keyword>
<dbReference type="PROSITE" id="PS50011">
    <property type="entry name" value="PROTEIN_KINASE_DOM"/>
    <property type="match status" value="1"/>
</dbReference>
<dbReference type="EMBL" id="KZ805413">
    <property type="protein sequence ID" value="PVH98430.1"/>
    <property type="molecule type" value="Genomic_DNA"/>
</dbReference>
<dbReference type="PANTHER" id="PTHR43671">
    <property type="entry name" value="SERINE/THREONINE-PROTEIN KINASE NEK"/>
    <property type="match status" value="1"/>
</dbReference>
<sequence length="276" mass="30895">MAIAAISEKYLPLKSFGEAGGNNNKGISLVRNTKTGEQLICKKVVASKAEDELRAVRRMRGFDNIIQLRDHVPSPKPELNLWGADISIHELYFEHCDLGSLSSFLKRHELAEQRVPESFIWHVLLSMAKALQVCHAGPTNTTERERWTPIAHRDVMAGNILLSSSPPTDNNLYPRVVLSDFGSSIEYKVPDPLLHRKDIGDLAETLYAMCFCAWDVENAKLGYSEELQGVLAVSDVYWEDTAEQAAKFNSGFVAWVEENMAQANMAEFEGKVILRS</sequence>
<dbReference type="InterPro" id="IPR011009">
    <property type="entry name" value="Kinase-like_dom_sf"/>
</dbReference>
<evidence type="ECO:0000256" key="5">
    <source>
        <dbReference type="ARBA" id="ARBA00022777"/>
    </source>
</evidence>
<feature type="domain" description="Protein kinase" evidence="9">
    <location>
        <begin position="1"/>
        <end position="276"/>
    </location>
</feature>
<dbReference type="STRING" id="97972.A0A2V1DJY3"/>
<evidence type="ECO:0000256" key="8">
    <source>
        <dbReference type="ARBA" id="ARBA00048679"/>
    </source>
</evidence>
<comment type="catalytic activity">
    <reaction evidence="8">
        <text>L-seryl-[protein] + ATP = O-phospho-L-seryl-[protein] + ADP + H(+)</text>
        <dbReference type="Rhea" id="RHEA:17989"/>
        <dbReference type="Rhea" id="RHEA-COMP:9863"/>
        <dbReference type="Rhea" id="RHEA-COMP:11604"/>
        <dbReference type="ChEBI" id="CHEBI:15378"/>
        <dbReference type="ChEBI" id="CHEBI:29999"/>
        <dbReference type="ChEBI" id="CHEBI:30616"/>
        <dbReference type="ChEBI" id="CHEBI:83421"/>
        <dbReference type="ChEBI" id="CHEBI:456216"/>
        <dbReference type="EC" id="2.7.11.1"/>
    </reaction>
</comment>
<dbReference type="InterPro" id="IPR000719">
    <property type="entry name" value="Prot_kinase_dom"/>
</dbReference>
<evidence type="ECO:0000256" key="1">
    <source>
        <dbReference type="ARBA" id="ARBA00012513"/>
    </source>
</evidence>
<keyword evidence="3" id="KW-0808">Transferase</keyword>
<name>A0A2V1DJY3_9PLEO</name>
<keyword evidence="5" id="KW-0418">Kinase</keyword>
<evidence type="ECO:0000256" key="7">
    <source>
        <dbReference type="ARBA" id="ARBA00047899"/>
    </source>
</evidence>
<dbReference type="PANTHER" id="PTHR43671:SF98">
    <property type="entry name" value="SERINE_THREONINE-PROTEIN KINASE NEK11"/>
    <property type="match status" value="1"/>
</dbReference>
<evidence type="ECO:0000313" key="11">
    <source>
        <dbReference type="Proteomes" id="UP000244855"/>
    </source>
</evidence>